<comment type="caution">
    <text evidence="1">The sequence shown here is derived from an EMBL/GenBank/DDBJ whole genome shotgun (WGS) entry which is preliminary data.</text>
</comment>
<evidence type="ECO:0000313" key="2">
    <source>
        <dbReference type="Proteomes" id="UP000473574"/>
    </source>
</evidence>
<dbReference type="EMBL" id="QZCE01000002">
    <property type="protein sequence ID" value="NEZ65626.1"/>
    <property type="molecule type" value="Genomic_DNA"/>
</dbReference>
<accession>A0A6M0SBD6</accession>
<gene>
    <name evidence="1" type="ORF">D0962_23195</name>
</gene>
<dbReference type="AlphaFoldDB" id="A0A6M0SBD6"/>
<evidence type="ECO:0000313" key="1">
    <source>
        <dbReference type="EMBL" id="NEZ65626.1"/>
    </source>
</evidence>
<name>A0A6M0SBD6_9CYAN</name>
<reference evidence="1 2" key="1">
    <citation type="journal article" date="2020" name="Microb. Ecol.">
        <title>Ecogenomics of the Marine Benthic Filamentous Cyanobacterium Adonisia.</title>
        <authorList>
            <person name="Walter J.M."/>
            <person name="Coutinho F.H."/>
            <person name="Leomil L."/>
            <person name="Hargreaves P.I."/>
            <person name="Campeao M.E."/>
            <person name="Vieira V.V."/>
            <person name="Silva B.S."/>
            <person name="Fistarol G.O."/>
            <person name="Salomon P.S."/>
            <person name="Sawabe T."/>
            <person name="Mino S."/>
            <person name="Hosokawa M."/>
            <person name="Miyashita H."/>
            <person name="Maruyama F."/>
            <person name="van Verk M.C."/>
            <person name="Dutilh B.E."/>
            <person name="Thompson C.C."/>
            <person name="Thompson F.L."/>
        </authorList>
    </citation>
    <scope>NUCLEOTIDE SEQUENCE [LARGE SCALE GENOMIC DNA]</scope>
    <source>
        <strain evidence="1 2">CCMR0082</strain>
    </source>
</reference>
<proteinExistence type="predicted"/>
<protein>
    <submittedName>
        <fullName evidence="1">Uncharacterized protein</fullName>
    </submittedName>
</protein>
<sequence length="144" mass="16012">MSIDLLRKGFCKFQCKQKNIMKRTKFQTLVLTCCISMMQSAVLAQTVTIHNRRASGGIAMCWINFNRDGVFTGGLYCQDLGIGTPPQNARWVEDRRDLLVVGGVQHIQDRTPGRSGRAICYRGYDGAGQFYTNAYCYRGLGGAG</sequence>
<dbReference type="Proteomes" id="UP000473574">
    <property type="component" value="Unassembled WGS sequence"/>
</dbReference>
<organism evidence="1 2">
    <name type="scientific">Adonisia turfae CCMR0082</name>
    <dbReference type="NCBI Taxonomy" id="2304604"/>
    <lineage>
        <taxon>Bacteria</taxon>
        <taxon>Bacillati</taxon>
        <taxon>Cyanobacteriota</taxon>
        <taxon>Adonisia</taxon>
        <taxon>Adonisia turfae</taxon>
    </lineage>
</organism>